<reference evidence="1 2" key="1">
    <citation type="submission" date="2021-06" db="EMBL/GenBank/DDBJ databases">
        <authorList>
            <person name="Palmer J.M."/>
        </authorList>
    </citation>
    <scope>NUCLEOTIDE SEQUENCE [LARGE SCALE GENOMIC DNA]</scope>
    <source>
        <strain evidence="1 2">GA_2019</strain>
        <tissue evidence="1">Muscle</tissue>
    </source>
</reference>
<accession>A0ABV0NG16</accession>
<evidence type="ECO:0000313" key="1">
    <source>
        <dbReference type="EMBL" id="MEQ2170302.1"/>
    </source>
</evidence>
<dbReference type="EMBL" id="JAHRIO010037968">
    <property type="protein sequence ID" value="MEQ2170302.1"/>
    <property type="molecule type" value="Genomic_DNA"/>
</dbReference>
<gene>
    <name evidence="1" type="ORF">GOODEAATRI_034096</name>
</gene>
<keyword evidence="2" id="KW-1185">Reference proteome</keyword>
<sequence length="90" mass="9810">VTPGCGFFSLTVLVIGRGAEIDVLAEDMHVAILVHQREGNKFLWPLLRKRLSAGGIDGIIALNPAIYEVVPQPTITVLRIQGTTDIPLHR</sequence>
<protein>
    <submittedName>
        <fullName evidence="1">Uncharacterized protein</fullName>
    </submittedName>
</protein>
<proteinExistence type="predicted"/>
<organism evidence="1 2">
    <name type="scientific">Goodea atripinnis</name>
    <dbReference type="NCBI Taxonomy" id="208336"/>
    <lineage>
        <taxon>Eukaryota</taxon>
        <taxon>Metazoa</taxon>
        <taxon>Chordata</taxon>
        <taxon>Craniata</taxon>
        <taxon>Vertebrata</taxon>
        <taxon>Euteleostomi</taxon>
        <taxon>Actinopterygii</taxon>
        <taxon>Neopterygii</taxon>
        <taxon>Teleostei</taxon>
        <taxon>Neoteleostei</taxon>
        <taxon>Acanthomorphata</taxon>
        <taxon>Ovalentaria</taxon>
        <taxon>Atherinomorphae</taxon>
        <taxon>Cyprinodontiformes</taxon>
        <taxon>Goodeidae</taxon>
        <taxon>Goodea</taxon>
    </lineage>
</organism>
<dbReference type="Proteomes" id="UP001476798">
    <property type="component" value="Unassembled WGS sequence"/>
</dbReference>
<feature type="non-terminal residue" evidence="1">
    <location>
        <position position="1"/>
    </location>
</feature>
<comment type="caution">
    <text evidence="1">The sequence shown here is derived from an EMBL/GenBank/DDBJ whole genome shotgun (WGS) entry which is preliminary data.</text>
</comment>
<name>A0ABV0NG16_9TELE</name>
<evidence type="ECO:0000313" key="2">
    <source>
        <dbReference type="Proteomes" id="UP001476798"/>
    </source>
</evidence>